<proteinExistence type="inferred from homology"/>
<dbReference type="CDD" id="cd08060">
    <property type="entry name" value="MPN_UPF0172"/>
    <property type="match status" value="1"/>
</dbReference>
<dbReference type="EMBL" id="JANVFT010000090">
    <property type="protein sequence ID" value="KAJ4470759.1"/>
    <property type="molecule type" value="Genomic_DNA"/>
</dbReference>
<dbReference type="PROSITE" id="PS50249">
    <property type="entry name" value="MPN"/>
    <property type="match status" value="1"/>
</dbReference>
<sequence length="208" mass="22595">MVNYTVGQLAYLKIFFHAAKHPHLQVNGVLLGKKVSGTVEIVDAVPLLHHWTSLSPMMEIGLDLAGKHAESLELQLVGYYQASERLDDTALAPVGEKVASKVKEGFADAVAFVIDGEKIGSDDVALIPFIAQSPSSSSWWPYAEPGSPAPFTPGSLFSLSSPDIPARAVALVRDQQLQRKFGDFDDHLENVTIDWLRNSAAMPSDIQQ</sequence>
<name>A0ABQ8V8F4_9AGAR</name>
<accession>A0ABQ8V8F4</accession>
<gene>
    <name evidence="3" type="ORF">C8R41DRAFT_924790</name>
</gene>
<evidence type="ECO:0000256" key="1">
    <source>
        <dbReference type="ARBA" id="ARBA00007461"/>
    </source>
</evidence>
<dbReference type="PANTHER" id="PTHR12941:SF10">
    <property type="entry name" value="ER MEMBRANE PROTEIN COMPLEX SUBUNIT 8_9 HOMOLOG"/>
    <property type="match status" value="1"/>
</dbReference>
<dbReference type="Proteomes" id="UP001150217">
    <property type="component" value="Unassembled WGS sequence"/>
</dbReference>
<protein>
    <recommendedName>
        <fullName evidence="2">MPN domain-containing protein</fullName>
    </recommendedName>
</protein>
<dbReference type="Pfam" id="PF03665">
    <property type="entry name" value="UPF0172"/>
    <property type="match status" value="1"/>
</dbReference>
<dbReference type="InterPro" id="IPR037518">
    <property type="entry name" value="MPN"/>
</dbReference>
<reference evidence="3" key="1">
    <citation type="submission" date="2022-08" db="EMBL/GenBank/DDBJ databases">
        <title>A Global Phylogenomic Analysis of the Shiitake Genus Lentinula.</title>
        <authorList>
            <consortium name="DOE Joint Genome Institute"/>
            <person name="Sierra-Patev S."/>
            <person name="Min B."/>
            <person name="Naranjo-Ortiz M."/>
            <person name="Looney B."/>
            <person name="Konkel Z."/>
            <person name="Slot J.C."/>
            <person name="Sakamoto Y."/>
            <person name="Steenwyk J.L."/>
            <person name="Rokas A."/>
            <person name="Carro J."/>
            <person name="Camarero S."/>
            <person name="Ferreira P."/>
            <person name="Molpeceres G."/>
            <person name="Ruiz-Duenas F.J."/>
            <person name="Serrano A."/>
            <person name="Henrissat B."/>
            <person name="Drula E."/>
            <person name="Hughes K.W."/>
            <person name="Mata J.L."/>
            <person name="Ishikawa N.K."/>
            <person name="Vargas-Isla R."/>
            <person name="Ushijima S."/>
            <person name="Smith C.A."/>
            <person name="Ahrendt S."/>
            <person name="Andreopoulos W."/>
            <person name="He G."/>
            <person name="Labutti K."/>
            <person name="Lipzen A."/>
            <person name="Ng V."/>
            <person name="Riley R."/>
            <person name="Sandor L."/>
            <person name="Barry K."/>
            <person name="Martinez A.T."/>
            <person name="Xiao Y."/>
            <person name="Gibbons J.G."/>
            <person name="Terashima K."/>
            <person name="Grigoriev I.V."/>
            <person name="Hibbett D.S."/>
        </authorList>
    </citation>
    <scope>NUCLEOTIDE SEQUENCE</scope>
    <source>
        <strain evidence="3">RHP3577 ss4</strain>
    </source>
</reference>
<evidence type="ECO:0000313" key="4">
    <source>
        <dbReference type="Proteomes" id="UP001150217"/>
    </source>
</evidence>
<organism evidence="3 4">
    <name type="scientific">Lentinula lateritia</name>
    <dbReference type="NCBI Taxonomy" id="40482"/>
    <lineage>
        <taxon>Eukaryota</taxon>
        <taxon>Fungi</taxon>
        <taxon>Dikarya</taxon>
        <taxon>Basidiomycota</taxon>
        <taxon>Agaricomycotina</taxon>
        <taxon>Agaricomycetes</taxon>
        <taxon>Agaricomycetidae</taxon>
        <taxon>Agaricales</taxon>
        <taxon>Marasmiineae</taxon>
        <taxon>Omphalotaceae</taxon>
        <taxon>Lentinula</taxon>
    </lineage>
</organism>
<dbReference type="PANTHER" id="PTHR12941">
    <property type="entry name" value="ER MEMBRANE PROTEIN COMPLEX"/>
    <property type="match status" value="1"/>
</dbReference>
<dbReference type="Gene3D" id="3.40.140.10">
    <property type="entry name" value="Cytidine Deaminase, domain 2"/>
    <property type="match status" value="1"/>
</dbReference>
<comment type="similarity">
    <text evidence="1">Belongs to the EMC8/EMC9 family.</text>
</comment>
<dbReference type="InterPro" id="IPR005366">
    <property type="entry name" value="EMC8/9"/>
</dbReference>
<evidence type="ECO:0000259" key="2">
    <source>
        <dbReference type="PROSITE" id="PS50249"/>
    </source>
</evidence>
<evidence type="ECO:0000313" key="3">
    <source>
        <dbReference type="EMBL" id="KAJ4470759.1"/>
    </source>
</evidence>
<comment type="caution">
    <text evidence="3">The sequence shown here is derived from an EMBL/GenBank/DDBJ whole genome shotgun (WGS) entry which is preliminary data.</text>
</comment>
<feature type="domain" description="MPN" evidence="2">
    <location>
        <begin position="4"/>
        <end position="135"/>
    </location>
</feature>
<keyword evidence="4" id="KW-1185">Reference proteome</keyword>